<evidence type="ECO:0000256" key="3">
    <source>
        <dbReference type="ARBA" id="ARBA00022670"/>
    </source>
</evidence>
<dbReference type="GO" id="GO:0006508">
    <property type="term" value="P:proteolysis"/>
    <property type="evidence" value="ECO:0007669"/>
    <property type="project" value="UniProtKB-KW"/>
</dbReference>
<keyword evidence="2 8" id="KW-0031">Aminopeptidase</keyword>
<dbReference type="InterPro" id="IPR011356">
    <property type="entry name" value="Leucine_aapep/pepB"/>
</dbReference>
<protein>
    <submittedName>
        <fullName evidence="8">Leucyl aminopeptidase family protein</fullName>
    </submittedName>
</protein>
<keyword evidence="5" id="KW-0464">Manganese</keyword>
<proteinExistence type="inferred from homology"/>
<dbReference type="PROSITE" id="PS00631">
    <property type="entry name" value="CYTOSOL_AP"/>
    <property type="match status" value="1"/>
</dbReference>
<dbReference type="Gene3D" id="3.40.630.10">
    <property type="entry name" value="Zn peptidases"/>
    <property type="match status" value="1"/>
</dbReference>
<evidence type="ECO:0000313" key="9">
    <source>
        <dbReference type="Proteomes" id="UP000460298"/>
    </source>
</evidence>
<dbReference type="PANTHER" id="PTHR11963:SF23">
    <property type="entry name" value="CYTOSOL AMINOPEPTIDASE"/>
    <property type="match status" value="1"/>
</dbReference>
<dbReference type="Pfam" id="PF00883">
    <property type="entry name" value="Peptidase_M17"/>
    <property type="match status" value="1"/>
</dbReference>
<evidence type="ECO:0000256" key="6">
    <source>
        <dbReference type="SAM" id="MobiDB-lite"/>
    </source>
</evidence>
<dbReference type="Proteomes" id="UP000460298">
    <property type="component" value="Unassembled WGS sequence"/>
</dbReference>
<dbReference type="GO" id="GO:0030145">
    <property type="term" value="F:manganese ion binding"/>
    <property type="evidence" value="ECO:0007669"/>
    <property type="project" value="InterPro"/>
</dbReference>
<dbReference type="InterPro" id="IPR000819">
    <property type="entry name" value="Peptidase_M17_C"/>
</dbReference>
<evidence type="ECO:0000256" key="1">
    <source>
        <dbReference type="ARBA" id="ARBA00009528"/>
    </source>
</evidence>
<comment type="similarity">
    <text evidence="1">Belongs to the peptidase M17 family.</text>
</comment>
<name>A0A833GY41_9LEPT</name>
<feature type="region of interest" description="Disordered" evidence="6">
    <location>
        <begin position="1"/>
        <end position="22"/>
    </location>
</feature>
<gene>
    <name evidence="8" type="ORF">F9K24_19870</name>
</gene>
<keyword evidence="3" id="KW-0645">Protease</keyword>
<accession>A0A833GY41</accession>
<keyword evidence="4" id="KW-0378">Hydrolase</keyword>
<sequence length="544" mass="58588">MNSSTSPLKKKQRKAVDPTFTPPPFDLHFDGEAVPSVLPVFSDYSDEEWKKLVGGVKKTEFFKGRPGELLPSGATILLGLGERARFHPDTLVAAFRALGAQLLSIRPAVVGIQLPATLFSVAKEYGALAENAPDPFRQPHVKGKERKVPDYLQPFTESDVIFQAVYAVFLGGSTTAILKTERDSDATNGSNGSKKGKRVRIILSAEGVNSTDLKKAAHEGALVGELAASSRHIAALPGNFLNPEQYEQFARGFVKQYGLKLKVIKGSDLEKQGFGGVIAVGKGSEIPPRVLVVEYTGSRRSHPIVLVGKGITFDTGGISLKPPADMHEMKYDMSGSALVLHAVALAAKKKLKTSVTALIGLAENMPDGRAIKPGDVYTAYNGLTVEVQNTDAEGRLVLGDLLAMACKQYHPAVLLDFATLTGACVIALGNDATAFMTGSEGLASEVDAACRRSLERGWRLPHWSIYDEGLKSDVADVRNIAGRAAGTVTAMRFLSRFVDASIPWAHLDIAGTAYKSSGPEYARGPSGWGLRFMRNFFERMDERP</sequence>
<reference evidence="8 9" key="1">
    <citation type="submission" date="2019-10" db="EMBL/GenBank/DDBJ databases">
        <title>Extracellular Electron Transfer in a Candidatus Methanoperedens spp. Enrichment Culture.</title>
        <authorList>
            <person name="Berger S."/>
            <person name="Rangel Shaw D."/>
            <person name="Berben T."/>
            <person name="In 'T Zandt M."/>
            <person name="Frank J."/>
            <person name="Reimann J."/>
            <person name="Jetten M.S.M."/>
            <person name="Welte C.U."/>
        </authorList>
    </citation>
    <scope>NUCLEOTIDE SEQUENCE [LARGE SCALE GENOMIC DNA]</scope>
    <source>
        <strain evidence="8">SB12</strain>
    </source>
</reference>
<dbReference type="EMBL" id="WBUI01000031">
    <property type="protein sequence ID" value="KAB2929435.1"/>
    <property type="molecule type" value="Genomic_DNA"/>
</dbReference>
<dbReference type="AlphaFoldDB" id="A0A833GY41"/>
<dbReference type="GO" id="GO:0070006">
    <property type="term" value="F:metalloaminopeptidase activity"/>
    <property type="evidence" value="ECO:0007669"/>
    <property type="project" value="InterPro"/>
</dbReference>
<dbReference type="GO" id="GO:0005737">
    <property type="term" value="C:cytoplasm"/>
    <property type="evidence" value="ECO:0007669"/>
    <property type="project" value="InterPro"/>
</dbReference>
<organism evidence="8 9">
    <name type="scientific">Leptonema illini</name>
    <dbReference type="NCBI Taxonomy" id="183"/>
    <lineage>
        <taxon>Bacteria</taxon>
        <taxon>Pseudomonadati</taxon>
        <taxon>Spirochaetota</taxon>
        <taxon>Spirochaetia</taxon>
        <taxon>Leptospirales</taxon>
        <taxon>Leptospiraceae</taxon>
        <taxon>Leptonema</taxon>
    </lineage>
</organism>
<dbReference type="CDD" id="cd00433">
    <property type="entry name" value="Peptidase_M17"/>
    <property type="match status" value="1"/>
</dbReference>
<evidence type="ECO:0000259" key="7">
    <source>
        <dbReference type="PROSITE" id="PS00631"/>
    </source>
</evidence>
<dbReference type="PANTHER" id="PTHR11963">
    <property type="entry name" value="LEUCINE AMINOPEPTIDASE-RELATED"/>
    <property type="match status" value="1"/>
</dbReference>
<evidence type="ECO:0000256" key="2">
    <source>
        <dbReference type="ARBA" id="ARBA00022438"/>
    </source>
</evidence>
<dbReference type="PRINTS" id="PR00481">
    <property type="entry name" value="LAMNOPPTDASE"/>
</dbReference>
<evidence type="ECO:0000256" key="4">
    <source>
        <dbReference type="ARBA" id="ARBA00022801"/>
    </source>
</evidence>
<feature type="domain" description="Cytosol aminopeptidase" evidence="7">
    <location>
        <begin position="389"/>
        <end position="396"/>
    </location>
</feature>
<comment type="caution">
    <text evidence="8">The sequence shown here is derived from an EMBL/GenBank/DDBJ whole genome shotgun (WGS) entry which is preliminary data.</text>
</comment>
<evidence type="ECO:0000256" key="5">
    <source>
        <dbReference type="ARBA" id="ARBA00023211"/>
    </source>
</evidence>
<dbReference type="SUPFAM" id="SSF53187">
    <property type="entry name" value="Zn-dependent exopeptidases"/>
    <property type="match status" value="1"/>
</dbReference>
<evidence type="ECO:0000313" key="8">
    <source>
        <dbReference type="EMBL" id="KAB2929435.1"/>
    </source>
</evidence>